<dbReference type="RefSeq" id="WP_304376437.1">
    <property type="nucleotide sequence ID" value="NZ_JAUOZU010000007.1"/>
</dbReference>
<gene>
    <name evidence="4" type="ORF">Q4481_11245</name>
</gene>
<sequence>MSAIIMKPLVVSRFILLVTAIFCLTTIGRTASAEEQGGISIPSLFDPRDKAFPPDLATLPGIRFATTVDFPPFNYLDQSGKLLGFHVELAREICRELKITERCQIEAMPFGDLQARLEKGIVDASIAGIRITPELRERFAFSRPYMMLPARFVAAKAETGGPSDLKPGDAGVVGNTLHQTMAEHFFPDLKPRPYANRAALLEALRKKEIKAAFGDAVQLSFWVEAPASEDCCRLFGEPYYSSHYLGEGLALMSRKDQPQITQAIDYALIALARNGRLNELYLRYFPNGL</sequence>
<dbReference type="InterPro" id="IPR001638">
    <property type="entry name" value="Solute-binding_3/MltF_N"/>
</dbReference>
<dbReference type="PANTHER" id="PTHR35936">
    <property type="entry name" value="MEMBRANE-BOUND LYTIC MUREIN TRANSGLYCOSYLASE F"/>
    <property type="match status" value="1"/>
</dbReference>
<reference evidence="4" key="2">
    <citation type="submission" date="2023-07" db="EMBL/GenBank/DDBJ databases">
        <authorList>
            <person name="Shen H."/>
        </authorList>
    </citation>
    <scope>NUCLEOTIDE SEQUENCE</scope>
    <source>
        <strain evidence="4">TNR-22</strain>
    </source>
</reference>
<evidence type="ECO:0000256" key="1">
    <source>
        <dbReference type="ARBA" id="ARBA00004418"/>
    </source>
</evidence>
<keyword evidence="2" id="KW-0732">Signal</keyword>
<keyword evidence="5" id="KW-1185">Reference proteome</keyword>
<dbReference type="Gene3D" id="3.40.190.10">
    <property type="entry name" value="Periplasmic binding protein-like II"/>
    <property type="match status" value="2"/>
</dbReference>
<comment type="subcellular location">
    <subcellularLocation>
        <location evidence="1">Periplasm</location>
    </subcellularLocation>
</comment>
<comment type="caution">
    <text evidence="4">The sequence shown here is derived from an EMBL/GenBank/DDBJ whole genome shotgun (WGS) entry which is preliminary data.</text>
</comment>
<evidence type="ECO:0000313" key="5">
    <source>
        <dbReference type="Proteomes" id="UP001174932"/>
    </source>
</evidence>
<evidence type="ECO:0000259" key="3">
    <source>
        <dbReference type="SMART" id="SM00062"/>
    </source>
</evidence>
<dbReference type="SMART" id="SM00062">
    <property type="entry name" value="PBPb"/>
    <property type="match status" value="1"/>
</dbReference>
<feature type="domain" description="Solute-binding protein family 3/N-terminal" evidence="3">
    <location>
        <begin position="61"/>
        <end position="288"/>
    </location>
</feature>
<dbReference type="PANTHER" id="PTHR35936:SF35">
    <property type="entry name" value="L-CYSTINE-BINDING PROTEIN TCYJ"/>
    <property type="match status" value="1"/>
</dbReference>
<protein>
    <submittedName>
        <fullName evidence="4">Transporter substrate-binding domain-containing protein</fullName>
    </submittedName>
</protein>
<evidence type="ECO:0000313" key="4">
    <source>
        <dbReference type="EMBL" id="MDO6964534.1"/>
    </source>
</evidence>
<proteinExistence type="predicted"/>
<organism evidence="4 5">
    <name type="scientific">Rhizobium alvei</name>
    <dbReference type="NCBI Taxonomy" id="1132659"/>
    <lineage>
        <taxon>Bacteria</taxon>
        <taxon>Pseudomonadati</taxon>
        <taxon>Pseudomonadota</taxon>
        <taxon>Alphaproteobacteria</taxon>
        <taxon>Hyphomicrobiales</taxon>
        <taxon>Rhizobiaceae</taxon>
        <taxon>Rhizobium/Agrobacterium group</taxon>
        <taxon>Rhizobium</taxon>
    </lineage>
</organism>
<dbReference type="SUPFAM" id="SSF53850">
    <property type="entry name" value="Periplasmic binding protein-like II"/>
    <property type="match status" value="1"/>
</dbReference>
<dbReference type="Proteomes" id="UP001174932">
    <property type="component" value="Unassembled WGS sequence"/>
</dbReference>
<name>A0ABT8YLC8_9HYPH</name>
<accession>A0ABT8YLC8</accession>
<dbReference type="Pfam" id="PF00497">
    <property type="entry name" value="SBP_bac_3"/>
    <property type="match status" value="1"/>
</dbReference>
<reference evidence="4" key="1">
    <citation type="journal article" date="2015" name="Int. J. Syst. Evol. Microbiol.">
        <title>Rhizobium alvei sp. nov., isolated from a freshwater river.</title>
        <authorList>
            <person name="Sheu S.Y."/>
            <person name="Huang H.W."/>
            <person name="Young C.C."/>
            <person name="Chen W.M."/>
        </authorList>
    </citation>
    <scope>NUCLEOTIDE SEQUENCE</scope>
    <source>
        <strain evidence="4">TNR-22</strain>
    </source>
</reference>
<evidence type="ECO:0000256" key="2">
    <source>
        <dbReference type="ARBA" id="ARBA00022729"/>
    </source>
</evidence>
<dbReference type="EMBL" id="JAUOZU010000007">
    <property type="protein sequence ID" value="MDO6964534.1"/>
    <property type="molecule type" value="Genomic_DNA"/>
</dbReference>